<dbReference type="Gene3D" id="3.30.1330.60">
    <property type="entry name" value="OmpA-like domain"/>
    <property type="match status" value="1"/>
</dbReference>
<evidence type="ECO:0000259" key="6">
    <source>
        <dbReference type="PROSITE" id="PS51123"/>
    </source>
</evidence>
<dbReference type="Pfam" id="PF00691">
    <property type="entry name" value="OmpA"/>
    <property type="match status" value="1"/>
</dbReference>
<evidence type="ECO:0000256" key="1">
    <source>
        <dbReference type="ARBA" id="ARBA00004442"/>
    </source>
</evidence>
<dbReference type="PANTHER" id="PTHR30329">
    <property type="entry name" value="STATOR ELEMENT OF FLAGELLAR MOTOR COMPLEX"/>
    <property type="match status" value="1"/>
</dbReference>
<proteinExistence type="predicted"/>
<dbReference type="EMBL" id="FXAT01000019">
    <property type="protein sequence ID" value="SMG61156.1"/>
    <property type="molecule type" value="Genomic_DNA"/>
</dbReference>
<dbReference type="InterPro" id="IPR050330">
    <property type="entry name" value="Bact_OuterMem_StrucFunc"/>
</dbReference>
<reference evidence="8" key="1">
    <citation type="submission" date="2017-04" db="EMBL/GenBank/DDBJ databases">
        <authorList>
            <person name="Varghese N."/>
            <person name="Submissions S."/>
        </authorList>
    </citation>
    <scope>NUCLEOTIDE SEQUENCE [LARGE SCALE GENOMIC DNA]</scope>
    <source>
        <strain evidence="8">LMG 29540</strain>
    </source>
</reference>
<protein>
    <submittedName>
        <fullName evidence="7">OmpA family protein</fullName>
    </submittedName>
</protein>
<dbReference type="GO" id="GO:0009279">
    <property type="term" value="C:cell outer membrane"/>
    <property type="evidence" value="ECO:0007669"/>
    <property type="project" value="UniProtKB-SubCell"/>
</dbReference>
<evidence type="ECO:0000313" key="7">
    <source>
        <dbReference type="EMBL" id="SMG61156.1"/>
    </source>
</evidence>
<feature type="signal peptide" evidence="5">
    <location>
        <begin position="1"/>
        <end position="27"/>
    </location>
</feature>
<sequence length="233" mass="25033">MIRIIFAGLLAVSVLAGCTAASGPAHNAYTVDRINNIKTYRVECTGIFESTNTCQEVAQQICDKQPVRVVEAIDTLRTRDDSNRDPRALTFQCGEPPAKPALVAAPVPVAKAPVPVTVPMRMDLSGGANFRTNQATLTPQAQGRLDQFLEKARGTSFSEVAVSGYTDSTGSAARNLDLSQRRADAVAKYLRDGGLRAEHYRIRGFGSADPVASNSTAAGREQNRRVEVVLKAE</sequence>
<keyword evidence="2 4" id="KW-0472">Membrane</keyword>
<dbReference type="PANTHER" id="PTHR30329:SF21">
    <property type="entry name" value="LIPOPROTEIN YIAD-RELATED"/>
    <property type="match status" value="1"/>
</dbReference>
<evidence type="ECO:0000256" key="2">
    <source>
        <dbReference type="ARBA" id="ARBA00023136"/>
    </source>
</evidence>
<dbReference type="PROSITE" id="PS51257">
    <property type="entry name" value="PROKAR_LIPOPROTEIN"/>
    <property type="match status" value="1"/>
</dbReference>
<feature type="chain" id="PRO_5012982302" evidence="5">
    <location>
        <begin position="28"/>
        <end position="233"/>
    </location>
</feature>
<accession>A0A1X7M4N3</accession>
<dbReference type="InterPro" id="IPR006664">
    <property type="entry name" value="OMP_bac"/>
</dbReference>
<dbReference type="RefSeq" id="WP_085489724.1">
    <property type="nucleotide sequence ID" value="NZ_FXAT01000019.1"/>
</dbReference>
<dbReference type="InterPro" id="IPR036737">
    <property type="entry name" value="OmpA-like_sf"/>
</dbReference>
<name>A0A1X7M4N3_9BURK</name>
<organism evidence="7 8">
    <name type="scientific">Paraburkholderia susongensis</name>
    <dbReference type="NCBI Taxonomy" id="1515439"/>
    <lineage>
        <taxon>Bacteria</taxon>
        <taxon>Pseudomonadati</taxon>
        <taxon>Pseudomonadota</taxon>
        <taxon>Betaproteobacteria</taxon>
        <taxon>Burkholderiales</taxon>
        <taxon>Burkholderiaceae</taxon>
        <taxon>Paraburkholderia</taxon>
    </lineage>
</organism>
<dbReference type="Proteomes" id="UP000193228">
    <property type="component" value="Unassembled WGS sequence"/>
</dbReference>
<dbReference type="OrthoDB" id="9782229at2"/>
<dbReference type="CDD" id="cd07185">
    <property type="entry name" value="OmpA_C-like"/>
    <property type="match status" value="1"/>
</dbReference>
<evidence type="ECO:0000256" key="5">
    <source>
        <dbReference type="SAM" id="SignalP"/>
    </source>
</evidence>
<keyword evidence="5" id="KW-0732">Signal</keyword>
<dbReference type="PRINTS" id="PR01021">
    <property type="entry name" value="OMPADOMAIN"/>
</dbReference>
<evidence type="ECO:0000256" key="4">
    <source>
        <dbReference type="PROSITE-ProRule" id="PRU00473"/>
    </source>
</evidence>
<gene>
    <name evidence="7" type="ORF">SAMN06265784_119103</name>
</gene>
<dbReference type="PROSITE" id="PS51123">
    <property type="entry name" value="OMPA_2"/>
    <property type="match status" value="1"/>
</dbReference>
<comment type="subcellular location">
    <subcellularLocation>
        <location evidence="1">Cell outer membrane</location>
    </subcellularLocation>
</comment>
<dbReference type="SUPFAM" id="SSF103088">
    <property type="entry name" value="OmpA-like"/>
    <property type="match status" value="1"/>
</dbReference>
<evidence type="ECO:0000256" key="3">
    <source>
        <dbReference type="ARBA" id="ARBA00023237"/>
    </source>
</evidence>
<keyword evidence="3" id="KW-0998">Cell outer membrane</keyword>
<dbReference type="STRING" id="1515439.SAMN06265784_119103"/>
<dbReference type="AlphaFoldDB" id="A0A1X7M4N3"/>
<evidence type="ECO:0000313" key="8">
    <source>
        <dbReference type="Proteomes" id="UP000193228"/>
    </source>
</evidence>
<feature type="domain" description="OmpA-like" evidence="6">
    <location>
        <begin position="117"/>
        <end position="233"/>
    </location>
</feature>
<dbReference type="PRINTS" id="PR01023">
    <property type="entry name" value="NAFLGMOTY"/>
</dbReference>
<dbReference type="InterPro" id="IPR006665">
    <property type="entry name" value="OmpA-like"/>
</dbReference>
<keyword evidence="8" id="KW-1185">Reference proteome</keyword>